<evidence type="ECO:0000256" key="1">
    <source>
        <dbReference type="SAM" id="Phobius"/>
    </source>
</evidence>
<evidence type="ECO:0008006" key="4">
    <source>
        <dbReference type="Google" id="ProtNLM"/>
    </source>
</evidence>
<dbReference type="RefSeq" id="WP_187243376.1">
    <property type="nucleotide sequence ID" value="NZ_BAAAOK010000009.1"/>
</dbReference>
<protein>
    <recommendedName>
        <fullName evidence="4">PH domain-containing protein</fullName>
    </recommendedName>
</protein>
<keyword evidence="1" id="KW-1133">Transmembrane helix</keyword>
<gene>
    <name evidence="2" type="ORF">HKK74_12680</name>
</gene>
<name>A0ABR7LND0_9ACTN</name>
<organism evidence="2 3">
    <name type="scientific">Actinomadura alba</name>
    <dbReference type="NCBI Taxonomy" id="406431"/>
    <lineage>
        <taxon>Bacteria</taxon>
        <taxon>Bacillati</taxon>
        <taxon>Actinomycetota</taxon>
        <taxon>Actinomycetes</taxon>
        <taxon>Streptosporangiales</taxon>
        <taxon>Thermomonosporaceae</taxon>
        <taxon>Actinomadura</taxon>
    </lineage>
</organism>
<evidence type="ECO:0000313" key="2">
    <source>
        <dbReference type="EMBL" id="MBC6466352.1"/>
    </source>
</evidence>
<accession>A0ABR7LND0</accession>
<dbReference type="Proteomes" id="UP000805614">
    <property type="component" value="Unassembled WGS sequence"/>
</dbReference>
<keyword evidence="1" id="KW-0812">Transmembrane</keyword>
<sequence length="166" mass="17412">MSNPELESVRLGRSAGFGRPIVRALITATCAGLLFAGLGVLAFAEGAEGLLAAVGWVLVTCGLGSTVIGGLLLLMSRREGGPSVLSADGIAAPGGMKDQAIGWRDVERCEIRLGSGGARLLAAWVTPGRTKEPKQIWLGDARATGVPEEVLLRQIDQWIRQSARRP</sequence>
<dbReference type="EMBL" id="JABVEC010000008">
    <property type="protein sequence ID" value="MBC6466352.1"/>
    <property type="molecule type" value="Genomic_DNA"/>
</dbReference>
<feature type="transmembrane region" description="Helical" evidence="1">
    <location>
        <begin position="21"/>
        <end position="44"/>
    </location>
</feature>
<evidence type="ECO:0000313" key="3">
    <source>
        <dbReference type="Proteomes" id="UP000805614"/>
    </source>
</evidence>
<keyword evidence="3" id="KW-1185">Reference proteome</keyword>
<keyword evidence="1" id="KW-0472">Membrane</keyword>
<proteinExistence type="predicted"/>
<comment type="caution">
    <text evidence="2">The sequence shown here is derived from an EMBL/GenBank/DDBJ whole genome shotgun (WGS) entry which is preliminary data.</text>
</comment>
<reference evidence="2 3" key="1">
    <citation type="submission" date="2020-06" db="EMBL/GenBank/DDBJ databases">
        <title>Actinomadura xiongansis sp. nov., isolated from soil of Baiyangdian.</title>
        <authorList>
            <person name="Zhang X."/>
        </authorList>
    </citation>
    <scope>NUCLEOTIDE SEQUENCE [LARGE SCALE GENOMIC DNA]</scope>
    <source>
        <strain evidence="2 3">HBUM206468</strain>
    </source>
</reference>
<feature type="transmembrane region" description="Helical" evidence="1">
    <location>
        <begin position="50"/>
        <end position="74"/>
    </location>
</feature>